<gene>
    <name evidence="10" type="ORF">M409DRAFT_56957</name>
</gene>
<dbReference type="EMBL" id="ML993606">
    <property type="protein sequence ID" value="KAF2163842.1"/>
    <property type="molecule type" value="Genomic_DNA"/>
</dbReference>
<keyword evidence="8" id="KW-0732">Signal</keyword>
<dbReference type="InterPro" id="IPR015500">
    <property type="entry name" value="Peptidase_S8_subtilisin-rel"/>
</dbReference>
<dbReference type="PANTHER" id="PTHR43806:SF11">
    <property type="entry name" value="CEREVISIN-RELATED"/>
    <property type="match status" value="1"/>
</dbReference>
<evidence type="ECO:0000256" key="1">
    <source>
        <dbReference type="ARBA" id="ARBA00011073"/>
    </source>
</evidence>
<evidence type="ECO:0000256" key="8">
    <source>
        <dbReference type="SAM" id="SignalP"/>
    </source>
</evidence>
<evidence type="ECO:0000256" key="2">
    <source>
        <dbReference type="ARBA" id="ARBA00022670"/>
    </source>
</evidence>
<accession>A0A6A6CD39</accession>
<dbReference type="InterPro" id="IPR036852">
    <property type="entry name" value="Peptidase_S8/S53_dom_sf"/>
</dbReference>
<organism evidence="10 11">
    <name type="scientific">Zasmidium cellare ATCC 36951</name>
    <dbReference type="NCBI Taxonomy" id="1080233"/>
    <lineage>
        <taxon>Eukaryota</taxon>
        <taxon>Fungi</taxon>
        <taxon>Dikarya</taxon>
        <taxon>Ascomycota</taxon>
        <taxon>Pezizomycotina</taxon>
        <taxon>Dothideomycetes</taxon>
        <taxon>Dothideomycetidae</taxon>
        <taxon>Mycosphaerellales</taxon>
        <taxon>Mycosphaerellaceae</taxon>
        <taxon>Zasmidium</taxon>
    </lineage>
</organism>
<comment type="similarity">
    <text evidence="1 5 6">Belongs to the peptidase S8 family.</text>
</comment>
<evidence type="ECO:0000256" key="6">
    <source>
        <dbReference type="RuleBase" id="RU003355"/>
    </source>
</evidence>
<dbReference type="InterPro" id="IPR050131">
    <property type="entry name" value="Peptidase_S8_subtilisin-like"/>
</dbReference>
<evidence type="ECO:0000256" key="5">
    <source>
        <dbReference type="PROSITE-ProRule" id="PRU01240"/>
    </source>
</evidence>
<dbReference type="AlphaFoldDB" id="A0A6A6CD39"/>
<dbReference type="GO" id="GO:0004252">
    <property type="term" value="F:serine-type endopeptidase activity"/>
    <property type="evidence" value="ECO:0007669"/>
    <property type="project" value="UniProtKB-UniRule"/>
</dbReference>
<feature type="chain" id="PRO_5025597311" description="Peptidase S8/S53 domain-containing protein" evidence="8">
    <location>
        <begin position="20"/>
        <end position="748"/>
    </location>
</feature>
<evidence type="ECO:0000313" key="11">
    <source>
        <dbReference type="Proteomes" id="UP000799537"/>
    </source>
</evidence>
<dbReference type="PRINTS" id="PR00723">
    <property type="entry name" value="SUBTILISIN"/>
</dbReference>
<dbReference type="InterPro" id="IPR023828">
    <property type="entry name" value="Peptidase_S8_Ser-AS"/>
</dbReference>
<feature type="compositionally biased region" description="Basic and acidic residues" evidence="7">
    <location>
        <begin position="452"/>
        <end position="464"/>
    </location>
</feature>
<evidence type="ECO:0000256" key="3">
    <source>
        <dbReference type="ARBA" id="ARBA00022801"/>
    </source>
</evidence>
<dbReference type="PROSITE" id="PS00138">
    <property type="entry name" value="SUBTILASE_SER"/>
    <property type="match status" value="1"/>
</dbReference>
<dbReference type="RefSeq" id="XP_033664731.1">
    <property type="nucleotide sequence ID" value="XM_033813463.1"/>
</dbReference>
<evidence type="ECO:0000313" key="10">
    <source>
        <dbReference type="EMBL" id="KAF2163842.1"/>
    </source>
</evidence>
<protein>
    <recommendedName>
        <fullName evidence="9">Peptidase S8/S53 domain-containing protein</fullName>
    </recommendedName>
</protein>
<keyword evidence="2 5" id="KW-0645">Protease</keyword>
<keyword evidence="4 5" id="KW-0720">Serine protease</keyword>
<dbReference type="InterPro" id="IPR000209">
    <property type="entry name" value="Peptidase_S8/S53_dom"/>
</dbReference>
<dbReference type="GeneID" id="54566735"/>
<dbReference type="Gene3D" id="3.40.50.200">
    <property type="entry name" value="Peptidase S8/S53 domain"/>
    <property type="match status" value="1"/>
</dbReference>
<dbReference type="PANTHER" id="PTHR43806">
    <property type="entry name" value="PEPTIDASE S8"/>
    <property type="match status" value="1"/>
</dbReference>
<dbReference type="InterPro" id="IPR023827">
    <property type="entry name" value="Peptidase_S8_Asp-AS"/>
</dbReference>
<evidence type="ECO:0000256" key="7">
    <source>
        <dbReference type="SAM" id="MobiDB-lite"/>
    </source>
</evidence>
<evidence type="ECO:0000259" key="9">
    <source>
        <dbReference type="Pfam" id="PF00082"/>
    </source>
</evidence>
<feature type="region of interest" description="Disordered" evidence="7">
    <location>
        <begin position="534"/>
        <end position="561"/>
    </location>
</feature>
<keyword evidence="11" id="KW-1185">Reference proteome</keyword>
<dbReference type="SUPFAM" id="SSF52743">
    <property type="entry name" value="Subtilisin-like"/>
    <property type="match status" value="1"/>
</dbReference>
<name>A0A6A6CD39_ZASCE</name>
<feature type="compositionally biased region" description="Low complexity" evidence="7">
    <location>
        <begin position="534"/>
        <end position="550"/>
    </location>
</feature>
<dbReference type="OrthoDB" id="206201at2759"/>
<feature type="domain" description="Peptidase S8/S53" evidence="9">
    <location>
        <begin position="174"/>
        <end position="405"/>
    </location>
</feature>
<feature type="region of interest" description="Disordered" evidence="7">
    <location>
        <begin position="452"/>
        <end position="473"/>
    </location>
</feature>
<evidence type="ECO:0000256" key="4">
    <source>
        <dbReference type="ARBA" id="ARBA00022825"/>
    </source>
</evidence>
<dbReference type="InterPro" id="IPR022398">
    <property type="entry name" value="Peptidase_S8_His-AS"/>
</dbReference>
<dbReference type="PROSITE" id="PS00136">
    <property type="entry name" value="SUBTILASE_ASP"/>
    <property type="match status" value="1"/>
</dbReference>
<feature type="active site" description="Charge relay system" evidence="5">
    <location>
        <position position="181"/>
    </location>
</feature>
<proteinExistence type="inferred from homology"/>
<feature type="active site" description="Charge relay system" evidence="5">
    <location>
        <position position="390"/>
    </location>
</feature>
<dbReference type="PROSITE" id="PS51892">
    <property type="entry name" value="SUBTILASE"/>
    <property type="match status" value="1"/>
</dbReference>
<dbReference type="Pfam" id="PF00082">
    <property type="entry name" value="Peptidase_S8"/>
    <property type="match status" value="1"/>
</dbReference>
<feature type="active site" description="Charge relay system" evidence="5">
    <location>
        <position position="220"/>
    </location>
</feature>
<keyword evidence="3 5" id="KW-0378">Hydrolase</keyword>
<reference evidence="10" key="1">
    <citation type="journal article" date="2020" name="Stud. Mycol.">
        <title>101 Dothideomycetes genomes: a test case for predicting lifestyles and emergence of pathogens.</title>
        <authorList>
            <person name="Haridas S."/>
            <person name="Albert R."/>
            <person name="Binder M."/>
            <person name="Bloem J."/>
            <person name="Labutti K."/>
            <person name="Salamov A."/>
            <person name="Andreopoulos B."/>
            <person name="Baker S."/>
            <person name="Barry K."/>
            <person name="Bills G."/>
            <person name="Bluhm B."/>
            <person name="Cannon C."/>
            <person name="Castanera R."/>
            <person name="Culley D."/>
            <person name="Daum C."/>
            <person name="Ezra D."/>
            <person name="Gonzalez J."/>
            <person name="Henrissat B."/>
            <person name="Kuo A."/>
            <person name="Liang C."/>
            <person name="Lipzen A."/>
            <person name="Lutzoni F."/>
            <person name="Magnuson J."/>
            <person name="Mondo S."/>
            <person name="Nolan M."/>
            <person name="Ohm R."/>
            <person name="Pangilinan J."/>
            <person name="Park H.-J."/>
            <person name="Ramirez L."/>
            <person name="Alfaro M."/>
            <person name="Sun H."/>
            <person name="Tritt A."/>
            <person name="Yoshinaga Y."/>
            <person name="Zwiers L.-H."/>
            <person name="Turgeon B."/>
            <person name="Goodwin S."/>
            <person name="Spatafora J."/>
            <person name="Crous P."/>
            <person name="Grigoriev I."/>
        </authorList>
    </citation>
    <scope>NUCLEOTIDE SEQUENCE</scope>
    <source>
        <strain evidence="10">ATCC 36951</strain>
    </source>
</reference>
<dbReference type="Proteomes" id="UP000799537">
    <property type="component" value="Unassembled WGS sequence"/>
</dbReference>
<dbReference type="GO" id="GO:0006508">
    <property type="term" value="P:proteolysis"/>
    <property type="evidence" value="ECO:0007669"/>
    <property type="project" value="UniProtKB-KW"/>
</dbReference>
<sequence>MVFASFLTLLIFLTAQSVSRENGDFLAPLEGMDIHDKYPDEYLVIFHQNYTMEQHFENIAQDLSSLPEFRMYSFGYRTRMDQHTRDEKVRRDPRVRMVETNRPVYGIEPHNVTVFEPSAFWQNGTSRLSKREYLEETEPEAPYGLQMITTPSERLDIPIPDEGPYAHVQNAGLGVQVYVLDTGIRTSHELFEGRARNFGGLGADDKSPYVDDTMADVRGHGTHVAGIIGARQYGVAPNATLVNVKVLNNLRGVNREIGDVAQAIIDVTAEHNANKAKARNSKDPWMFRGSVINMSFRWVGDGFGILYQLIDANNAGISVFAAAGNDGDDYGDSYPCANVQTRCIAAVDSTYNKWKPSNYGSMVDFVAPGKDVLSLHSKSNIAIARMSGTSQAAPHAAGTAAIFTSWSGLETHYDLSQNFIYWNSIDGVVSGFPSGTTTYLINTGIHSPKKYPKEPFRWGKDHPSKPQTVDDPSSSVIDAAVQSAPPPLPDDSLMTTVYTEMGTATVQPVTSMSTLAGVLSDSDSDSTDIVTTTTTRVESSPTSTSGSIPIAGPSCASSGTPFSQPPAQNLIDTFCAQPMLNAQFVPYIAIGNMTSQFGQTKAFSAEGHFALDGTTNAIWFRTRFTHDACTGSFNGTFECAKRFATILNGCQTDTITAKLGGTLSNVCAEYELTVVDEHTNPFADDEEPAGDFTCRDTTSPVSETYPNTCTCWMSERVDQTAVFVKPGDGVCDSRNVDQVDGLAPGQGY</sequence>
<dbReference type="PROSITE" id="PS00137">
    <property type="entry name" value="SUBTILASE_HIS"/>
    <property type="match status" value="1"/>
</dbReference>
<feature type="signal peptide" evidence="8">
    <location>
        <begin position="1"/>
        <end position="19"/>
    </location>
</feature>